<comment type="caution">
    <text evidence="7">Lacks conserved residue(s) required for the propagation of feature annotation.</text>
</comment>
<dbReference type="GO" id="GO:0022857">
    <property type="term" value="F:transmembrane transporter activity"/>
    <property type="evidence" value="ECO:0007669"/>
    <property type="project" value="UniProtKB-UniRule"/>
</dbReference>
<evidence type="ECO:0000256" key="7">
    <source>
        <dbReference type="RuleBase" id="RU369079"/>
    </source>
</evidence>
<accession>A0A6B0Y3L6</accession>
<dbReference type="InterPro" id="IPR004681">
    <property type="entry name" value="TRAP_DctM"/>
</dbReference>
<proteinExistence type="inferred from homology"/>
<feature type="transmembrane region" description="Helical" evidence="7">
    <location>
        <begin position="274"/>
        <end position="296"/>
    </location>
</feature>
<feature type="transmembrane region" description="Helical" evidence="7">
    <location>
        <begin position="316"/>
        <end position="345"/>
    </location>
</feature>
<organism evidence="9">
    <name type="scientific">Boseongicola sp. SB0664_bin_43</name>
    <dbReference type="NCBI Taxonomy" id="2604844"/>
    <lineage>
        <taxon>Bacteria</taxon>
        <taxon>Pseudomonadati</taxon>
        <taxon>Pseudomonadota</taxon>
        <taxon>Alphaproteobacteria</taxon>
        <taxon>Rhodobacterales</taxon>
        <taxon>Paracoccaceae</taxon>
        <taxon>Boseongicola</taxon>
    </lineage>
</organism>
<keyword evidence="5 7" id="KW-1133">Transmembrane helix</keyword>
<dbReference type="AlphaFoldDB" id="A0A6B0Y3L6"/>
<keyword evidence="2" id="KW-1003">Cell membrane</keyword>
<dbReference type="GO" id="GO:0005886">
    <property type="term" value="C:plasma membrane"/>
    <property type="evidence" value="ECO:0007669"/>
    <property type="project" value="UniProtKB-SubCell"/>
</dbReference>
<keyword evidence="7" id="KW-0813">Transport</keyword>
<dbReference type="EMBL" id="VXRY01000467">
    <property type="protein sequence ID" value="MXY34672.1"/>
    <property type="molecule type" value="Genomic_DNA"/>
</dbReference>
<dbReference type="PANTHER" id="PTHR33362">
    <property type="entry name" value="SIALIC ACID TRAP TRANSPORTER PERMEASE PROTEIN SIAT-RELATED"/>
    <property type="match status" value="1"/>
</dbReference>
<evidence type="ECO:0000256" key="3">
    <source>
        <dbReference type="ARBA" id="ARBA00022519"/>
    </source>
</evidence>
<keyword evidence="6 7" id="KW-0472">Membrane</keyword>
<feature type="transmembrane region" description="Helical" evidence="7">
    <location>
        <begin position="170"/>
        <end position="195"/>
    </location>
</feature>
<comment type="similarity">
    <text evidence="7">Belongs to the TRAP transporter large permease family.</text>
</comment>
<feature type="transmembrane region" description="Helical" evidence="7">
    <location>
        <begin position="357"/>
        <end position="384"/>
    </location>
</feature>
<feature type="transmembrane region" description="Helical" evidence="7">
    <location>
        <begin position="243"/>
        <end position="262"/>
    </location>
</feature>
<feature type="non-terminal residue" evidence="9">
    <location>
        <position position="407"/>
    </location>
</feature>
<evidence type="ECO:0000256" key="4">
    <source>
        <dbReference type="ARBA" id="ARBA00022692"/>
    </source>
</evidence>
<feature type="transmembrane region" description="Helical" evidence="7">
    <location>
        <begin position="215"/>
        <end position="237"/>
    </location>
</feature>
<feature type="transmembrane region" description="Helical" evidence="7">
    <location>
        <begin position="26"/>
        <end position="45"/>
    </location>
</feature>
<comment type="function">
    <text evidence="7">Part of the tripartite ATP-independent periplasmic (TRAP) transport system.</text>
</comment>
<feature type="transmembrane region" description="Helical" evidence="7">
    <location>
        <begin position="100"/>
        <end position="125"/>
    </location>
</feature>
<dbReference type="PIRSF" id="PIRSF006066">
    <property type="entry name" value="HI0050"/>
    <property type="match status" value="1"/>
</dbReference>
<feature type="transmembrane region" description="Helical" evidence="7">
    <location>
        <begin position="52"/>
        <end position="71"/>
    </location>
</feature>
<evidence type="ECO:0000256" key="1">
    <source>
        <dbReference type="ARBA" id="ARBA00004429"/>
    </source>
</evidence>
<comment type="subcellular location">
    <subcellularLocation>
        <location evidence="1 7">Cell inner membrane</location>
        <topology evidence="1 7">Multi-pass membrane protein</topology>
    </subcellularLocation>
</comment>
<keyword evidence="3 7" id="KW-0997">Cell inner membrane</keyword>
<dbReference type="NCBIfam" id="TIGR00786">
    <property type="entry name" value="dctM"/>
    <property type="match status" value="1"/>
</dbReference>
<keyword evidence="4 7" id="KW-0812">Transmembrane</keyword>
<feature type="domain" description="TRAP C4-dicarboxylate transport system permease DctM subunit" evidence="8">
    <location>
        <begin position="10"/>
        <end position="407"/>
    </location>
</feature>
<protein>
    <recommendedName>
        <fullName evidence="7">TRAP transporter large permease protein</fullName>
    </recommendedName>
</protein>
<sequence length="407" mass="42609">MTLEFGLCLFTLFVLAGIGTPVAYSIILASFVYLAVSGAGIGIAGKVLMDGLYNSFILLAVPLFIVAANIMNAGTISDRLLRFCVGLVGRFKGGLGHVNVVASLIFSGMSGSAVADAAGIGKIIIQMMTKSGHYTRGYAAAITAASATIGPIIPPSIPMVLYALVSNTSIGFLFLGGIVPGLMMGVVLMAMNYFISHRRGFLTEEAVPVRDLPALTVNAFPALLMPGILLYGIYGGVTTPTEAAAVAAFYALILASTFYRALSIRAFYRILVESARSSAAVGLVIGGALILNFVVASENIPGMLADALVELDVEPILFLLGVNALILLLGCVLDATTIILVIIPLFLPTCRELGIDLVHFGVVAVVNCMIGLITPPYGILLFVINAVTRIPLGEIIREVIPFLAVLI</sequence>
<dbReference type="InterPro" id="IPR010656">
    <property type="entry name" value="DctM"/>
</dbReference>
<comment type="caution">
    <text evidence="9">The sequence shown here is derived from an EMBL/GenBank/DDBJ whole genome shotgun (WGS) entry which is preliminary data.</text>
</comment>
<evidence type="ECO:0000256" key="2">
    <source>
        <dbReference type="ARBA" id="ARBA00022475"/>
    </source>
</evidence>
<feature type="transmembrane region" description="Helical" evidence="7">
    <location>
        <begin position="137"/>
        <end position="164"/>
    </location>
</feature>
<comment type="subunit">
    <text evidence="7">The complex comprises the extracytoplasmic solute receptor protein and the two transmembrane proteins.</text>
</comment>
<dbReference type="Pfam" id="PF06808">
    <property type="entry name" value="DctM"/>
    <property type="match status" value="1"/>
</dbReference>
<gene>
    <name evidence="9" type="ORF">F4Y60_11405</name>
</gene>
<evidence type="ECO:0000313" key="9">
    <source>
        <dbReference type="EMBL" id="MXY34672.1"/>
    </source>
</evidence>
<name>A0A6B0Y3L6_9RHOB</name>
<reference evidence="9" key="1">
    <citation type="submission" date="2019-09" db="EMBL/GenBank/DDBJ databases">
        <title>Characterisation of the sponge microbiome using genome-centric metagenomics.</title>
        <authorList>
            <person name="Engelberts J.P."/>
            <person name="Robbins S.J."/>
            <person name="De Goeij J.M."/>
            <person name="Aranda M."/>
            <person name="Bell S.C."/>
            <person name="Webster N.S."/>
        </authorList>
    </citation>
    <scope>NUCLEOTIDE SEQUENCE</scope>
    <source>
        <strain evidence="9">SB0664_bin_43</strain>
    </source>
</reference>
<evidence type="ECO:0000256" key="5">
    <source>
        <dbReference type="ARBA" id="ARBA00022989"/>
    </source>
</evidence>
<evidence type="ECO:0000256" key="6">
    <source>
        <dbReference type="ARBA" id="ARBA00023136"/>
    </source>
</evidence>
<dbReference type="PANTHER" id="PTHR33362:SF3">
    <property type="entry name" value="SIALIC ACID TRAP TRANSPORTER PERMEASE PROTEIN SIAT"/>
    <property type="match status" value="1"/>
</dbReference>
<evidence type="ECO:0000259" key="8">
    <source>
        <dbReference type="Pfam" id="PF06808"/>
    </source>
</evidence>